<dbReference type="InterPro" id="IPR002201">
    <property type="entry name" value="Glyco_trans_9"/>
</dbReference>
<organism evidence="3 4">
    <name type="scientific">Desulfurispira natronophila</name>
    <dbReference type="NCBI Taxonomy" id="682562"/>
    <lineage>
        <taxon>Bacteria</taxon>
        <taxon>Pseudomonadati</taxon>
        <taxon>Chrysiogenota</taxon>
        <taxon>Chrysiogenia</taxon>
        <taxon>Chrysiogenales</taxon>
        <taxon>Chrysiogenaceae</taxon>
        <taxon>Desulfurispira</taxon>
    </lineage>
</organism>
<proteinExistence type="predicted"/>
<dbReference type="GO" id="GO:0005829">
    <property type="term" value="C:cytosol"/>
    <property type="evidence" value="ECO:0007669"/>
    <property type="project" value="TreeGrafter"/>
</dbReference>
<accession>A0A7W7Y4B0</accession>
<keyword evidence="2 3" id="KW-0808">Transferase</keyword>
<dbReference type="EC" id="2.4.-.-" evidence="3"/>
<dbReference type="Pfam" id="PF01075">
    <property type="entry name" value="Glyco_transf_9"/>
    <property type="match status" value="1"/>
</dbReference>
<evidence type="ECO:0000313" key="4">
    <source>
        <dbReference type="Proteomes" id="UP000528322"/>
    </source>
</evidence>
<protein>
    <submittedName>
        <fullName evidence="3">Heptosyltransferase-2</fullName>
        <ecNumber evidence="3">2.4.-.-</ecNumber>
    </submittedName>
</protein>
<keyword evidence="1 3" id="KW-0328">Glycosyltransferase</keyword>
<dbReference type="CDD" id="cd03789">
    <property type="entry name" value="GT9_LPS_heptosyltransferase"/>
    <property type="match status" value="1"/>
</dbReference>
<keyword evidence="4" id="KW-1185">Reference proteome</keyword>
<dbReference type="Proteomes" id="UP000528322">
    <property type="component" value="Unassembled WGS sequence"/>
</dbReference>
<dbReference type="PANTHER" id="PTHR30160">
    <property type="entry name" value="TETRAACYLDISACCHARIDE 4'-KINASE-RELATED"/>
    <property type="match status" value="1"/>
</dbReference>
<dbReference type="RefSeq" id="WP_183731306.1">
    <property type="nucleotide sequence ID" value="NZ_JACHID010000006.1"/>
</dbReference>
<dbReference type="SUPFAM" id="SSF53756">
    <property type="entry name" value="UDP-Glycosyltransferase/glycogen phosphorylase"/>
    <property type="match status" value="1"/>
</dbReference>
<reference evidence="3 4" key="1">
    <citation type="submission" date="2020-08" db="EMBL/GenBank/DDBJ databases">
        <title>Genomic Encyclopedia of Type Strains, Phase IV (KMG-IV): sequencing the most valuable type-strain genomes for metagenomic binning, comparative biology and taxonomic classification.</title>
        <authorList>
            <person name="Goeker M."/>
        </authorList>
    </citation>
    <scope>NUCLEOTIDE SEQUENCE [LARGE SCALE GENOMIC DNA]</scope>
    <source>
        <strain evidence="3 4">DSM 22071</strain>
    </source>
</reference>
<evidence type="ECO:0000313" key="3">
    <source>
        <dbReference type="EMBL" id="MBB5021846.1"/>
    </source>
</evidence>
<dbReference type="InterPro" id="IPR051199">
    <property type="entry name" value="LPS_LOS_Heptosyltrfase"/>
</dbReference>
<dbReference type="GO" id="GO:0009244">
    <property type="term" value="P:lipopolysaccharide core region biosynthetic process"/>
    <property type="evidence" value="ECO:0007669"/>
    <property type="project" value="TreeGrafter"/>
</dbReference>
<gene>
    <name evidence="3" type="ORF">HNR37_001160</name>
</gene>
<dbReference type="GO" id="GO:0008713">
    <property type="term" value="F:ADP-heptose-lipopolysaccharide heptosyltransferase activity"/>
    <property type="evidence" value="ECO:0007669"/>
    <property type="project" value="TreeGrafter"/>
</dbReference>
<dbReference type="PANTHER" id="PTHR30160:SF1">
    <property type="entry name" value="LIPOPOLYSACCHARIDE 1,2-N-ACETYLGLUCOSAMINETRANSFERASE-RELATED"/>
    <property type="match status" value="1"/>
</dbReference>
<dbReference type="EMBL" id="JACHID010000006">
    <property type="protein sequence ID" value="MBB5021846.1"/>
    <property type="molecule type" value="Genomic_DNA"/>
</dbReference>
<evidence type="ECO:0000256" key="2">
    <source>
        <dbReference type="ARBA" id="ARBA00022679"/>
    </source>
</evidence>
<dbReference type="AlphaFoldDB" id="A0A7W7Y4B0"/>
<sequence>MSTLIFLPQNIPDICRAILALKGLQGNPRFDGELTLAVWEPQHRFVRASQIGDHIIEIDSDKSIRNIWRLRKKHYTNIIDLDGSGESSRYARWARRKAPAWGFGNLTAAVQKRYTSTVKFPVTRPAREYRYHQLLKQATGIHSFALAPSFTVDSEEVERGSHFARQLTRPVIVAIRGWWPSMQWPQEHFVEVGQWLIERGHTPVFVGSREDAPAATAIIEELGVGVSLCGNNTLESLAGMLAVSGCFIGVQSDAMYIADSLGVKVAGIFGPTSLTQEGPVNSRATCLESSIKCAPCYLEQCSTDSSCSNHILPEDMITLLDSFELSGREMDSEGLS</sequence>
<comment type="caution">
    <text evidence="3">The sequence shown here is derived from an EMBL/GenBank/DDBJ whole genome shotgun (WGS) entry which is preliminary data.</text>
</comment>
<name>A0A7W7Y4B0_9BACT</name>
<dbReference type="Gene3D" id="3.40.50.2000">
    <property type="entry name" value="Glycogen Phosphorylase B"/>
    <property type="match status" value="2"/>
</dbReference>
<evidence type="ECO:0000256" key="1">
    <source>
        <dbReference type="ARBA" id="ARBA00022676"/>
    </source>
</evidence>